<dbReference type="GO" id="GO:0016887">
    <property type="term" value="F:ATP hydrolysis activity"/>
    <property type="evidence" value="ECO:0007669"/>
    <property type="project" value="InterPro"/>
</dbReference>
<gene>
    <name evidence="7" type="ORF">D187_000091</name>
</gene>
<dbReference type="PANTHER" id="PTHR42711:SF5">
    <property type="entry name" value="ABC TRANSPORTER ATP-BINDING PROTEIN NATA"/>
    <property type="match status" value="1"/>
</dbReference>
<evidence type="ECO:0000256" key="2">
    <source>
        <dbReference type="ARBA" id="ARBA00022448"/>
    </source>
</evidence>
<evidence type="ECO:0000259" key="6">
    <source>
        <dbReference type="PROSITE" id="PS50893"/>
    </source>
</evidence>
<accession>S9QTQ6</accession>
<dbReference type="InterPro" id="IPR050763">
    <property type="entry name" value="ABC_transporter_ATP-binding"/>
</dbReference>
<keyword evidence="2" id="KW-0813">Transport</keyword>
<name>S9QTQ6_CYSF2</name>
<organism evidence="7 8">
    <name type="scientific">Cystobacter fuscus (strain ATCC 25194 / DSM 2262 / NBRC 100088 / M29)</name>
    <dbReference type="NCBI Taxonomy" id="1242864"/>
    <lineage>
        <taxon>Bacteria</taxon>
        <taxon>Pseudomonadati</taxon>
        <taxon>Myxococcota</taxon>
        <taxon>Myxococcia</taxon>
        <taxon>Myxococcales</taxon>
        <taxon>Cystobacterineae</taxon>
        <taxon>Archangiaceae</taxon>
        <taxon>Cystobacter</taxon>
    </lineage>
</organism>
<proteinExistence type="inferred from homology"/>
<dbReference type="PROSITE" id="PS50893">
    <property type="entry name" value="ABC_TRANSPORTER_2"/>
    <property type="match status" value="1"/>
</dbReference>
<dbReference type="SMART" id="SM00382">
    <property type="entry name" value="AAA"/>
    <property type="match status" value="1"/>
</dbReference>
<dbReference type="InterPro" id="IPR027417">
    <property type="entry name" value="P-loop_NTPase"/>
</dbReference>
<dbReference type="InterPro" id="IPR003439">
    <property type="entry name" value="ABC_transporter-like_ATP-bd"/>
</dbReference>
<dbReference type="Proteomes" id="UP000011682">
    <property type="component" value="Unassembled WGS sequence"/>
</dbReference>
<keyword evidence="5" id="KW-0067">ATP-binding</keyword>
<dbReference type="CDD" id="cd03230">
    <property type="entry name" value="ABC_DR_subfamily_A"/>
    <property type="match status" value="1"/>
</dbReference>
<evidence type="ECO:0000256" key="3">
    <source>
        <dbReference type="ARBA" id="ARBA00022458"/>
    </source>
</evidence>
<reference evidence="7" key="1">
    <citation type="submission" date="2013-05" db="EMBL/GenBank/DDBJ databases">
        <title>Genome assembly of Cystobacter fuscus DSM 2262.</title>
        <authorList>
            <person name="Sharma G."/>
            <person name="Khatri I."/>
            <person name="Kaur C."/>
            <person name="Mayilraj S."/>
            <person name="Subramanian S."/>
        </authorList>
    </citation>
    <scope>NUCLEOTIDE SEQUENCE [LARGE SCALE GENOMIC DNA]</scope>
    <source>
        <strain evidence="7">DSM 2262</strain>
    </source>
</reference>
<protein>
    <submittedName>
        <fullName evidence="7">ABC transporter, ATPase subunit</fullName>
    </submittedName>
</protein>
<sequence length="285" mass="30463">MSDEIMGSRMAPPSPDLAVDARGLVKRFGGFTALQGMDLNIPRGAFYAFLGPNGAGKSTTIALLTGVYAPDAGHIRLLGVDAVARPLEIKRHIGVVPEELSLFERLSGRQYLTFCGRMYGLAGDEAAARAAELLELTELTYKAGALVAEYSKGMRRRLAIAAALIHAPELVLLDEPFEGIDVLAAGVIRELLRELSRRGVTLLLTTHVLEIAERLATHAGVIRGGKMVDEGTVEQLKERHGAPSLEAVFEKLISVPAARNARLSFYGEAPEASEAPGVALRRGSA</sequence>
<evidence type="ECO:0000256" key="5">
    <source>
        <dbReference type="ARBA" id="ARBA00022840"/>
    </source>
</evidence>
<dbReference type="GO" id="GO:0005524">
    <property type="term" value="F:ATP binding"/>
    <property type="evidence" value="ECO:0007669"/>
    <property type="project" value="UniProtKB-KW"/>
</dbReference>
<dbReference type="EMBL" id="ANAH02000001">
    <property type="protein sequence ID" value="EPX64669.1"/>
    <property type="molecule type" value="Genomic_DNA"/>
</dbReference>
<dbReference type="InterPro" id="IPR017871">
    <property type="entry name" value="ABC_transporter-like_CS"/>
</dbReference>
<dbReference type="PROSITE" id="PS00211">
    <property type="entry name" value="ABC_TRANSPORTER_1"/>
    <property type="match status" value="1"/>
</dbReference>
<feature type="domain" description="ABC transporter" evidence="6">
    <location>
        <begin position="19"/>
        <end position="249"/>
    </location>
</feature>
<dbReference type="SUPFAM" id="SSF52540">
    <property type="entry name" value="P-loop containing nucleoside triphosphate hydrolases"/>
    <property type="match status" value="1"/>
</dbReference>
<evidence type="ECO:0000256" key="4">
    <source>
        <dbReference type="ARBA" id="ARBA00022741"/>
    </source>
</evidence>
<dbReference type="Pfam" id="PF00005">
    <property type="entry name" value="ABC_tran"/>
    <property type="match status" value="1"/>
</dbReference>
<dbReference type="PANTHER" id="PTHR42711">
    <property type="entry name" value="ABC TRANSPORTER ATP-BINDING PROTEIN"/>
    <property type="match status" value="1"/>
</dbReference>
<comment type="caution">
    <text evidence="7">The sequence shown here is derived from an EMBL/GenBank/DDBJ whole genome shotgun (WGS) entry which is preliminary data.</text>
</comment>
<dbReference type="eggNOG" id="COG1131">
    <property type="taxonomic scope" value="Bacteria"/>
</dbReference>
<dbReference type="InterPro" id="IPR003593">
    <property type="entry name" value="AAA+_ATPase"/>
</dbReference>
<dbReference type="AlphaFoldDB" id="S9QTQ6"/>
<evidence type="ECO:0000313" key="8">
    <source>
        <dbReference type="Proteomes" id="UP000011682"/>
    </source>
</evidence>
<evidence type="ECO:0000256" key="1">
    <source>
        <dbReference type="ARBA" id="ARBA00005417"/>
    </source>
</evidence>
<comment type="similarity">
    <text evidence="1">Belongs to the ABC transporter superfamily.</text>
</comment>
<keyword evidence="8" id="KW-1185">Reference proteome</keyword>
<keyword evidence="3" id="KW-0536">Nodulation</keyword>
<keyword evidence="4" id="KW-0547">Nucleotide-binding</keyword>
<evidence type="ECO:0000313" key="7">
    <source>
        <dbReference type="EMBL" id="EPX64669.1"/>
    </source>
</evidence>
<dbReference type="Gene3D" id="3.40.50.300">
    <property type="entry name" value="P-loop containing nucleotide triphosphate hydrolases"/>
    <property type="match status" value="1"/>
</dbReference>